<dbReference type="Pfam" id="PF00644">
    <property type="entry name" value="PARP"/>
    <property type="match status" value="1"/>
</dbReference>
<dbReference type="Proteomes" id="UP000018467">
    <property type="component" value="Unassembled WGS sequence"/>
</dbReference>
<reference evidence="3" key="3">
    <citation type="submission" date="2025-08" db="UniProtKB">
        <authorList>
            <consortium name="Ensembl"/>
        </authorList>
    </citation>
    <scope>IDENTIFICATION</scope>
</reference>
<proteinExistence type="inferred from homology"/>
<evidence type="ECO:0000256" key="1">
    <source>
        <dbReference type="ARBA" id="ARBA00024347"/>
    </source>
</evidence>
<dbReference type="Gene3D" id="3.90.175.10">
    <property type="entry name" value="Diphtheria Toxin, domain 1"/>
    <property type="match status" value="1"/>
</dbReference>
<dbReference type="Bgee" id="ENSAMXG00000043196">
    <property type="expression patterns" value="Expressed in zone of skin and 10 other cell types or tissues"/>
</dbReference>
<feature type="domain" description="PARP catalytic" evidence="2">
    <location>
        <begin position="9"/>
        <end position="97"/>
    </location>
</feature>
<comment type="similarity">
    <text evidence="1">Belongs to the ARTD/PARP family.</text>
</comment>
<name>A0A3B1K6S0_ASTMX</name>
<evidence type="ECO:0000313" key="3">
    <source>
        <dbReference type="Ensembl" id="ENSAMXP00000049656.1"/>
    </source>
</evidence>
<dbReference type="PANTHER" id="PTHR36542">
    <property type="entry name" value="GIG2-LIKE PROTEIN DRED-RELATED"/>
    <property type="match status" value="1"/>
</dbReference>
<evidence type="ECO:0000259" key="2">
    <source>
        <dbReference type="Pfam" id="PF00644"/>
    </source>
</evidence>
<dbReference type="AlphaFoldDB" id="A0A3B1K6S0"/>
<reference evidence="4" key="1">
    <citation type="submission" date="2013-03" db="EMBL/GenBank/DDBJ databases">
        <authorList>
            <person name="Jeffery W."/>
            <person name="Warren W."/>
            <person name="Wilson R.K."/>
        </authorList>
    </citation>
    <scope>NUCLEOTIDE SEQUENCE</scope>
    <source>
        <strain evidence="4">female</strain>
    </source>
</reference>
<dbReference type="FunCoup" id="A0A3B1K6S0">
    <property type="interactions" value="1"/>
</dbReference>
<dbReference type="GO" id="GO:0003950">
    <property type="term" value="F:NAD+ poly-ADP-ribosyltransferase activity"/>
    <property type="evidence" value="ECO:0007669"/>
    <property type="project" value="InterPro"/>
</dbReference>
<dbReference type="GO" id="GO:0005737">
    <property type="term" value="C:cytoplasm"/>
    <property type="evidence" value="ECO:0007669"/>
    <property type="project" value="TreeGrafter"/>
</dbReference>
<sequence length="141" mass="16371">MGFPTNFEKMAQHYPGRKHYTMYHGTTMEIARKIKRNGFVPSSDGMLGRGVYLSRSFDKAARYPLNDRSQPRAVLKLKVRVGRVKRIDCQDHYMQKTWHDHGYDTAWVPPNCGMVPSGLEEDCVYDPWRITVLEIIPNNQP</sequence>
<keyword evidence="4" id="KW-1185">Reference proteome</keyword>
<dbReference type="InterPro" id="IPR012317">
    <property type="entry name" value="Poly(ADP-ribose)pol_cat_dom"/>
</dbReference>
<dbReference type="PANTHER" id="PTHR36542:SF2">
    <property type="entry name" value="GIG2-LIKE PROTEIN DRED-RELATED"/>
    <property type="match status" value="1"/>
</dbReference>
<protein>
    <recommendedName>
        <fullName evidence="2">PARP catalytic domain-containing protein</fullName>
    </recommendedName>
</protein>
<dbReference type="Ensembl" id="ENSAMXT00000037582.1">
    <property type="protein sequence ID" value="ENSAMXP00000049656.1"/>
    <property type="gene ID" value="ENSAMXG00000043196.1"/>
</dbReference>
<dbReference type="InParanoid" id="A0A3B1K6S0"/>
<dbReference type="SUPFAM" id="SSF56399">
    <property type="entry name" value="ADP-ribosylation"/>
    <property type="match status" value="1"/>
</dbReference>
<dbReference type="GeneTree" id="ENSGT00940000163496"/>
<evidence type="ECO:0000313" key="4">
    <source>
        <dbReference type="Proteomes" id="UP000018467"/>
    </source>
</evidence>
<reference evidence="3" key="4">
    <citation type="submission" date="2025-09" db="UniProtKB">
        <authorList>
            <consortium name="Ensembl"/>
        </authorList>
    </citation>
    <scope>IDENTIFICATION</scope>
</reference>
<accession>A0A3B1K6S0</accession>
<reference evidence="4" key="2">
    <citation type="journal article" date="2014" name="Nat. Commun.">
        <title>The cavefish genome reveals candidate genes for eye loss.</title>
        <authorList>
            <person name="McGaugh S.E."/>
            <person name="Gross J.B."/>
            <person name="Aken B."/>
            <person name="Blin M."/>
            <person name="Borowsky R."/>
            <person name="Chalopin D."/>
            <person name="Hinaux H."/>
            <person name="Jeffery W.R."/>
            <person name="Keene A."/>
            <person name="Ma L."/>
            <person name="Minx P."/>
            <person name="Murphy D."/>
            <person name="O'Quin K.E."/>
            <person name="Retaux S."/>
            <person name="Rohner N."/>
            <person name="Searle S.M."/>
            <person name="Stahl B.A."/>
            <person name="Tabin C."/>
            <person name="Volff J.N."/>
            <person name="Yoshizawa M."/>
            <person name="Warren W.C."/>
        </authorList>
    </citation>
    <scope>NUCLEOTIDE SEQUENCE [LARGE SCALE GENOMIC DNA]</scope>
    <source>
        <strain evidence="4">female</strain>
    </source>
</reference>
<organism evidence="3 4">
    <name type="scientific">Astyanax mexicanus</name>
    <name type="common">Blind cave fish</name>
    <name type="synonym">Astyanax fasciatus mexicanus</name>
    <dbReference type="NCBI Taxonomy" id="7994"/>
    <lineage>
        <taxon>Eukaryota</taxon>
        <taxon>Metazoa</taxon>
        <taxon>Chordata</taxon>
        <taxon>Craniata</taxon>
        <taxon>Vertebrata</taxon>
        <taxon>Euteleostomi</taxon>
        <taxon>Actinopterygii</taxon>
        <taxon>Neopterygii</taxon>
        <taxon>Teleostei</taxon>
        <taxon>Ostariophysi</taxon>
        <taxon>Characiformes</taxon>
        <taxon>Characoidei</taxon>
        <taxon>Acestrorhamphidae</taxon>
        <taxon>Acestrorhamphinae</taxon>
        <taxon>Astyanax</taxon>
    </lineage>
</organism>